<reference evidence="2" key="1">
    <citation type="submission" date="2017-06" db="EMBL/GenBank/DDBJ databases">
        <title>Genome analysis of Fimbriiglobus ruber SP5, the first member of the order Planctomycetales with confirmed chitinolytic capability.</title>
        <authorList>
            <person name="Ravin N.V."/>
            <person name="Rakitin A.L."/>
            <person name="Ivanova A.A."/>
            <person name="Beletsky A.V."/>
            <person name="Kulichevskaya I.S."/>
            <person name="Mardanov A.V."/>
            <person name="Dedysh S.N."/>
        </authorList>
    </citation>
    <scope>NUCLEOTIDE SEQUENCE [LARGE SCALE GENOMIC DNA]</scope>
    <source>
        <strain evidence="2">SP5</strain>
    </source>
</reference>
<gene>
    <name evidence="1" type="ORF">FRUB_07402</name>
</gene>
<dbReference type="InterPro" id="IPR010296">
    <property type="entry name" value="DUF899_thioredox"/>
</dbReference>
<evidence type="ECO:0008006" key="3">
    <source>
        <dbReference type="Google" id="ProtNLM"/>
    </source>
</evidence>
<accession>A0A225D9Z0</accession>
<sequence>MFGPDWVEGCPSCSFVTDHLDGVIDHLKARDVTLVLVSRAPQEKLAVFKKWMGWRTPWFSSGGCEFNQDFAVSFSAAEVAGGAKAYNFGTIAPYGEENPGLSFFYKDPGGAILHTYSTYTRGLEVLLGAYAVLDRAPKGRDEANLPWPMAWVRYHDKYEPTTQGAESCCHNKTSQ</sequence>
<evidence type="ECO:0000313" key="2">
    <source>
        <dbReference type="Proteomes" id="UP000214646"/>
    </source>
</evidence>
<dbReference type="Proteomes" id="UP000214646">
    <property type="component" value="Unassembled WGS sequence"/>
</dbReference>
<comment type="caution">
    <text evidence="1">The sequence shown here is derived from an EMBL/GenBank/DDBJ whole genome shotgun (WGS) entry which is preliminary data.</text>
</comment>
<name>A0A225D9Z0_9BACT</name>
<dbReference type="InterPro" id="IPR036249">
    <property type="entry name" value="Thioredoxin-like_sf"/>
</dbReference>
<organism evidence="1 2">
    <name type="scientific">Fimbriiglobus ruber</name>
    <dbReference type="NCBI Taxonomy" id="1908690"/>
    <lineage>
        <taxon>Bacteria</taxon>
        <taxon>Pseudomonadati</taxon>
        <taxon>Planctomycetota</taxon>
        <taxon>Planctomycetia</taxon>
        <taxon>Gemmatales</taxon>
        <taxon>Gemmataceae</taxon>
        <taxon>Fimbriiglobus</taxon>
    </lineage>
</organism>
<protein>
    <recommendedName>
        <fullName evidence="3">Thioredoxin domain-containing protein</fullName>
    </recommendedName>
</protein>
<dbReference type="SUPFAM" id="SSF52833">
    <property type="entry name" value="Thioredoxin-like"/>
    <property type="match status" value="1"/>
</dbReference>
<proteinExistence type="predicted"/>
<keyword evidence="2" id="KW-1185">Reference proteome</keyword>
<dbReference type="AlphaFoldDB" id="A0A225D9Z0"/>
<dbReference type="EMBL" id="NIDE01000014">
    <property type="protein sequence ID" value="OWK38282.1"/>
    <property type="molecule type" value="Genomic_DNA"/>
</dbReference>
<dbReference type="Pfam" id="PF05988">
    <property type="entry name" value="DUF899"/>
    <property type="match status" value="1"/>
</dbReference>
<evidence type="ECO:0000313" key="1">
    <source>
        <dbReference type="EMBL" id="OWK38282.1"/>
    </source>
</evidence>